<organism evidence="7 8">
    <name type="scientific">Polypedilum vanderplanki</name>
    <name type="common">Sleeping chironomid midge</name>
    <dbReference type="NCBI Taxonomy" id="319348"/>
    <lineage>
        <taxon>Eukaryota</taxon>
        <taxon>Metazoa</taxon>
        <taxon>Ecdysozoa</taxon>
        <taxon>Arthropoda</taxon>
        <taxon>Hexapoda</taxon>
        <taxon>Insecta</taxon>
        <taxon>Pterygota</taxon>
        <taxon>Neoptera</taxon>
        <taxon>Endopterygota</taxon>
        <taxon>Diptera</taxon>
        <taxon>Nematocera</taxon>
        <taxon>Chironomoidea</taxon>
        <taxon>Chironomidae</taxon>
        <taxon>Chironominae</taxon>
        <taxon>Polypedilum</taxon>
        <taxon>Polypedilum</taxon>
    </lineage>
</organism>
<dbReference type="InterPro" id="IPR036249">
    <property type="entry name" value="Thioredoxin-like_sf"/>
</dbReference>
<feature type="coiled-coil region" evidence="3">
    <location>
        <begin position="285"/>
        <end position="316"/>
    </location>
</feature>
<evidence type="ECO:0000256" key="4">
    <source>
        <dbReference type="SAM" id="Phobius"/>
    </source>
</evidence>
<dbReference type="GO" id="GO:0006457">
    <property type="term" value="P:protein folding"/>
    <property type="evidence" value="ECO:0007669"/>
    <property type="project" value="TreeGrafter"/>
</dbReference>
<dbReference type="GO" id="GO:0005783">
    <property type="term" value="C:endoplasmic reticulum"/>
    <property type="evidence" value="ECO:0007669"/>
    <property type="project" value="TreeGrafter"/>
</dbReference>
<dbReference type="PANTHER" id="PTHR45672:SF3">
    <property type="entry name" value="THIOREDOXIN DOMAIN-CONTAINING PROTEIN 5"/>
    <property type="match status" value="1"/>
</dbReference>
<comment type="similarity">
    <text evidence="1">Belongs to the protein disulfide isomerase family.</text>
</comment>
<feature type="transmembrane region" description="Helical" evidence="4">
    <location>
        <begin position="321"/>
        <end position="344"/>
    </location>
</feature>
<proteinExistence type="inferred from homology"/>
<evidence type="ECO:0000256" key="2">
    <source>
        <dbReference type="ARBA" id="ARBA00022729"/>
    </source>
</evidence>
<dbReference type="OrthoDB" id="7751218at2759"/>
<dbReference type="Gene3D" id="3.40.30.10">
    <property type="entry name" value="Glutaredoxin"/>
    <property type="match status" value="1"/>
</dbReference>
<dbReference type="Pfam" id="PF00085">
    <property type="entry name" value="Thioredoxin"/>
    <property type="match status" value="1"/>
</dbReference>
<dbReference type="InterPro" id="IPR051063">
    <property type="entry name" value="PDI"/>
</dbReference>
<dbReference type="Pfam" id="PF13855">
    <property type="entry name" value="LRR_8"/>
    <property type="match status" value="1"/>
</dbReference>
<dbReference type="InterPro" id="IPR013766">
    <property type="entry name" value="Thioredoxin_domain"/>
</dbReference>
<evidence type="ECO:0000256" key="5">
    <source>
        <dbReference type="SAM" id="SignalP"/>
    </source>
</evidence>
<comment type="caution">
    <text evidence="7">The sequence shown here is derived from an EMBL/GenBank/DDBJ whole genome shotgun (WGS) entry which is preliminary data.</text>
</comment>
<reference evidence="7" key="1">
    <citation type="submission" date="2021-03" db="EMBL/GenBank/DDBJ databases">
        <title>Chromosome level genome of the anhydrobiotic midge Polypedilum vanderplanki.</title>
        <authorList>
            <person name="Yoshida Y."/>
            <person name="Kikawada T."/>
            <person name="Gusev O."/>
        </authorList>
    </citation>
    <scope>NUCLEOTIDE SEQUENCE</scope>
    <source>
        <strain evidence="7">NIAS01</strain>
        <tissue evidence="7">Whole body or cell culture</tissue>
    </source>
</reference>
<dbReference type="CDD" id="cd02961">
    <property type="entry name" value="PDI_a_family"/>
    <property type="match status" value="1"/>
</dbReference>
<evidence type="ECO:0000256" key="1">
    <source>
        <dbReference type="ARBA" id="ARBA00006347"/>
    </source>
</evidence>
<evidence type="ECO:0000313" key="8">
    <source>
        <dbReference type="Proteomes" id="UP001107558"/>
    </source>
</evidence>
<accession>A0A9J6BEW9</accession>
<feature type="domain" description="Thioredoxin" evidence="6">
    <location>
        <begin position="348"/>
        <end position="479"/>
    </location>
</feature>
<dbReference type="EMBL" id="JADBJN010000004">
    <property type="protein sequence ID" value="KAG5668309.1"/>
    <property type="molecule type" value="Genomic_DNA"/>
</dbReference>
<dbReference type="SUPFAM" id="SSF52833">
    <property type="entry name" value="Thioredoxin-like"/>
    <property type="match status" value="1"/>
</dbReference>
<feature type="coiled-coil region" evidence="3">
    <location>
        <begin position="362"/>
        <end position="389"/>
    </location>
</feature>
<gene>
    <name evidence="7" type="ORF">PVAND_016254</name>
</gene>
<dbReference type="PANTHER" id="PTHR45672">
    <property type="entry name" value="PROTEIN DISULFIDE-ISOMERASE C17H9.14C-RELATED"/>
    <property type="match status" value="1"/>
</dbReference>
<sequence>MKTLWFEFFFIPFVSAVEINCEFRNISWGGVGLFYDCNLQNDPRITSLYTAVTVVNGNHQLPMNNEKVQGFTSQSSSQIINYIPHGLDKFFPNLISIDINDGRIKEIHQKDLEQYPKLKILDLFENDIEYLEKDLFKFNTELQIVWIYNNKITQIYPTIFDHLNNLKRLWLTNNKCINKNKEDRSGVLELIKEVKENCSSIFSVLDQLNNLNETNLKNFQIIKNQITESLSKILNLKSDVKDIKNDLIDKLKKSETSINQKFEITAKNMTDIIQILMKQQEKISMIKFGEQNEEVNQNLNNLKNETSQQFLSLKAETIHQFFFIALPLICLFTSLNIAMIYLCCRKYNKAGKPQKSSSSNDAELEERNLSVIQLNIENFEENLQEANLIFIKFFTEKCPFSKKIAPVWIDVASSLKTSHEVKIAELECIKNKKICDEFNVNSFPTFKIFKNGKEISTFDTEKFNANTENFVKFAKSFIDKKVENLQINSKKSFAKCLG</sequence>
<dbReference type="InterPro" id="IPR032675">
    <property type="entry name" value="LRR_dom_sf"/>
</dbReference>
<keyword evidence="3" id="KW-0175">Coiled coil</keyword>
<protein>
    <recommendedName>
        <fullName evidence="6">Thioredoxin domain-containing protein</fullName>
    </recommendedName>
</protein>
<dbReference type="GO" id="GO:0003756">
    <property type="term" value="F:protein disulfide isomerase activity"/>
    <property type="evidence" value="ECO:0007669"/>
    <property type="project" value="TreeGrafter"/>
</dbReference>
<evidence type="ECO:0000313" key="7">
    <source>
        <dbReference type="EMBL" id="KAG5668309.1"/>
    </source>
</evidence>
<dbReference type="Gene3D" id="3.80.10.10">
    <property type="entry name" value="Ribonuclease Inhibitor"/>
    <property type="match status" value="1"/>
</dbReference>
<keyword evidence="8" id="KW-1185">Reference proteome</keyword>
<dbReference type="InterPro" id="IPR001611">
    <property type="entry name" value="Leu-rich_rpt"/>
</dbReference>
<keyword evidence="4" id="KW-1133">Transmembrane helix</keyword>
<dbReference type="PROSITE" id="PS51352">
    <property type="entry name" value="THIOREDOXIN_2"/>
    <property type="match status" value="1"/>
</dbReference>
<keyword evidence="2 5" id="KW-0732">Signal</keyword>
<dbReference type="Proteomes" id="UP001107558">
    <property type="component" value="Chromosome 4"/>
</dbReference>
<dbReference type="SUPFAM" id="SSF52058">
    <property type="entry name" value="L domain-like"/>
    <property type="match status" value="1"/>
</dbReference>
<feature type="signal peptide" evidence="5">
    <location>
        <begin position="1"/>
        <end position="16"/>
    </location>
</feature>
<name>A0A9J6BEW9_POLVA</name>
<keyword evidence="4" id="KW-0812">Transmembrane</keyword>
<evidence type="ECO:0000259" key="6">
    <source>
        <dbReference type="PROSITE" id="PS51352"/>
    </source>
</evidence>
<keyword evidence="4" id="KW-0472">Membrane</keyword>
<feature type="chain" id="PRO_5039921647" description="Thioredoxin domain-containing protein" evidence="5">
    <location>
        <begin position="17"/>
        <end position="498"/>
    </location>
</feature>
<evidence type="ECO:0000256" key="3">
    <source>
        <dbReference type="SAM" id="Coils"/>
    </source>
</evidence>
<dbReference type="AlphaFoldDB" id="A0A9J6BEW9"/>